<reference evidence="2" key="1">
    <citation type="submission" date="2022-11" db="EMBL/GenBank/DDBJ databases">
        <title>WGS of Natronobacillus azotifigens 24KS-1, an anaerobic diazotrophic haloalkaliphile from soda-rich habitats.</title>
        <authorList>
            <person name="Sorokin D.Y."/>
            <person name="Merkel A.Y."/>
        </authorList>
    </citation>
    <scope>NUCLEOTIDE SEQUENCE</scope>
    <source>
        <strain evidence="2">24KS-1</strain>
    </source>
</reference>
<dbReference type="InterPro" id="IPR024047">
    <property type="entry name" value="MM3350-like_sf"/>
</dbReference>
<dbReference type="Pfam" id="PF07929">
    <property type="entry name" value="PRiA4_ORF3"/>
    <property type="match status" value="1"/>
</dbReference>
<evidence type="ECO:0000313" key="3">
    <source>
        <dbReference type="Proteomes" id="UP001084197"/>
    </source>
</evidence>
<proteinExistence type="predicted"/>
<dbReference type="Proteomes" id="UP001084197">
    <property type="component" value="Unassembled WGS sequence"/>
</dbReference>
<gene>
    <name evidence="2" type="ORF">OWO01_07885</name>
</gene>
<dbReference type="RefSeq" id="WP_268779899.1">
    <property type="nucleotide sequence ID" value="NZ_JAPRAT010000013.1"/>
</dbReference>
<dbReference type="EMBL" id="JAPRAT010000013">
    <property type="protein sequence ID" value="MCZ0703128.1"/>
    <property type="molecule type" value="Genomic_DNA"/>
</dbReference>
<accession>A0A9J6RBR4</accession>
<dbReference type="InterPro" id="IPR012912">
    <property type="entry name" value="Plasmid_pRiA4b_Orf3-like"/>
</dbReference>
<name>A0A9J6RBR4_9BACI</name>
<evidence type="ECO:0000259" key="1">
    <source>
        <dbReference type="Pfam" id="PF07929"/>
    </source>
</evidence>
<dbReference type="AlphaFoldDB" id="A0A9J6RBR4"/>
<dbReference type="SUPFAM" id="SSF159941">
    <property type="entry name" value="MM3350-like"/>
    <property type="match status" value="1"/>
</dbReference>
<keyword evidence="3" id="KW-1185">Reference proteome</keyword>
<sequence>MKAYMIKIELEESNPLIWRRVVLPAGATFKRLHDVIQKVTNFQSGYPDEGYHLYEFNLAEVNKLVTDNEEAYLEHQHYKKNKALYEKRLKTIDPQMRKFEERYQERLKIEVRKPTSLKIDDYLEKYKEIRYTYDLGDGWHFIIKLEQIVDDYYFGFPTLIDGAEIAPPEDVGGLSGYYEFLEAYRNPRHPDHQQMKAWAESIYFRAYDPARINEMLKYVQYKKTEWDKINHDNYTIIDDKYRKKTNV</sequence>
<organism evidence="2 3">
    <name type="scientific">Natronobacillus azotifigens</name>
    <dbReference type="NCBI Taxonomy" id="472978"/>
    <lineage>
        <taxon>Bacteria</taxon>
        <taxon>Bacillati</taxon>
        <taxon>Bacillota</taxon>
        <taxon>Bacilli</taxon>
        <taxon>Bacillales</taxon>
        <taxon>Bacillaceae</taxon>
        <taxon>Natronobacillus</taxon>
    </lineage>
</organism>
<dbReference type="Gene3D" id="3.10.290.30">
    <property type="entry name" value="MM3350-like"/>
    <property type="match status" value="1"/>
</dbReference>
<comment type="caution">
    <text evidence="2">The sequence shown here is derived from an EMBL/GenBank/DDBJ whole genome shotgun (WGS) entry which is preliminary data.</text>
</comment>
<dbReference type="PANTHER" id="PTHR41878">
    <property type="entry name" value="LEXA REPRESSOR-RELATED"/>
    <property type="match status" value="1"/>
</dbReference>
<evidence type="ECO:0000313" key="2">
    <source>
        <dbReference type="EMBL" id="MCZ0703128.1"/>
    </source>
</evidence>
<dbReference type="PANTHER" id="PTHR41878:SF1">
    <property type="entry name" value="TNPR PROTEIN"/>
    <property type="match status" value="1"/>
</dbReference>
<protein>
    <submittedName>
        <fullName evidence="2">Plasmid pRiA4b ORF-3 family protein</fullName>
    </submittedName>
</protein>
<feature type="domain" description="Plasmid pRiA4b Orf3-like" evidence="1">
    <location>
        <begin position="2"/>
        <end position="213"/>
    </location>
</feature>